<protein>
    <recommendedName>
        <fullName evidence="3">Histone-lysine N-methyltransferase SETMAR</fullName>
    </recommendedName>
</protein>
<dbReference type="EMBL" id="JAACXV010000067">
    <property type="protein sequence ID" value="KAF7284891.1"/>
    <property type="molecule type" value="Genomic_DNA"/>
</dbReference>
<dbReference type="Gene3D" id="3.30.420.10">
    <property type="entry name" value="Ribonuclease H-like superfamily/Ribonuclease H"/>
    <property type="match status" value="1"/>
</dbReference>
<evidence type="ECO:0000313" key="2">
    <source>
        <dbReference type="Proteomes" id="UP000625711"/>
    </source>
</evidence>
<evidence type="ECO:0000313" key="1">
    <source>
        <dbReference type="EMBL" id="KAF7284891.1"/>
    </source>
</evidence>
<accession>A0A834MIK6</accession>
<sequence length="85" mass="10045">MMAKIHELGFEMLPHPPYSPDLAPSDYFVFPDLKKCSLGRNFRRMKMAETEAYFEAKHKSYYKNSIEKLEGPYNQCISLEENYVE</sequence>
<gene>
    <name evidence="1" type="ORF">GWI33_021465</name>
</gene>
<dbReference type="PANTHER" id="PTHR46060:SF1">
    <property type="entry name" value="MARINER MOS1 TRANSPOSASE-LIKE PROTEIN"/>
    <property type="match status" value="1"/>
</dbReference>
<dbReference type="OrthoDB" id="10065579at2759"/>
<reference evidence="1" key="1">
    <citation type="submission" date="2020-08" db="EMBL/GenBank/DDBJ databases">
        <title>Genome sequencing and assembly of the red palm weevil Rhynchophorus ferrugineus.</title>
        <authorList>
            <person name="Dias G.B."/>
            <person name="Bergman C.M."/>
            <person name="Manee M."/>
        </authorList>
    </citation>
    <scope>NUCLEOTIDE SEQUENCE</scope>
    <source>
        <strain evidence="1">AA-2017</strain>
        <tissue evidence="1">Whole larva</tissue>
    </source>
</reference>
<evidence type="ECO:0008006" key="3">
    <source>
        <dbReference type="Google" id="ProtNLM"/>
    </source>
</evidence>
<keyword evidence="2" id="KW-1185">Reference proteome</keyword>
<dbReference type="Proteomes" id="UP000625711">
    <property type="component" value="Unassembled WGS sequence"/>
</dbReference>
<dbReference type="GO" id="GO:0003676">
    <property type="term" value="F:nucleic acid binding"/>
    <property type="evidence" value="ECO:0007669"/>
    <property type="project" value="InterPro"/>
</dbReference>
<dbReference type="InterPro" id="IPR052709">
    <property type="entry name" value="Transposase-MT_Hybrid"/>
</dbReference>
<comment type="caution">
    <text evidence="1">The sequence shown here is derived from an EMBL/GenBank/DDBJ whole genome shotgun (WGS) entry which is preliminary data.</text>
</comment>
<dbReference type="PANTHER" id="PTHR46060">
    <property type="entry name" value="MARINER MOS1 TRANSPOSASE-LIKE PROTEIN"/>
    <property type="match status" value="1"/>
</dbReference>
<dbReference type="AlphaFoldDB" id="A0A834MIK6"/>
<name>A0A834MIK6_RHYFE</name>
<organism evidence="1 2">
    <name type="scientific">Rhynchophorus ferrugineus</name>
    <name type="common">Red palm weevil</name>
    <name type="synonym">Curculio ferrugineus</name>
    <dbReference type="NCBI Taxonomy" id="354439"/>
    <lineage>
        <taxon>Eukaryota</taxon>
        <taxon>Metazoa</taxon>
        <taxon>Ecdysozoa</taxon>
        <taxon>Arthropoda</taxon>
        <taxon>Hexapoda</taxon>
        <taxon>Insecta</taxon>
        <taxon>Pterygota</taxon>
        <taxon>Neoptera</taxon>
        <taxon>Endopterygota</taxon>
        <taxon>Coleoptera</taxon>
        <taxon>Polyphaga</taxon>
        <taxon>Cucujiformia</taxon>
        <taxon>Curculionidae</taxon>
        <taxon>Dryophthorinae</taxon>
        <taxon>Rhynchophorus</taxon>
    </lineage>
</organism>
<dbReference type="InterPro" id="IPR036397">
    <property type="entry name" value="RNaseH_sf"/>
</dbReference>
<proteinExistence type="predicted"/>